<dbReference type="EMBL" id="CM056744">
    <property type="protein sequence ID" value="KAJ8664831.1"/>
    <property type="molecule type" value="Genomic_DNA"/>
</dbReference>
<reference evidence="1" key="1">
    <citation type="submission" date="2023-04" db="EMBL/GenBank/DDBJ databases">
        <title>A chromosome-level genome assembly of the parasitoid wasp Eretmocerus hayati.</title>
        <authorList>
            <person name="Zhong Y."/>
            <person name="Liu S."/>
            <person name="Liu Y."/>
        </authorList>
    </citation>
    <scope>NUCLEOTIDE SEQUENCE</scope>
    <source>
        <strain evidence="1">ZJU_SS_LIU_2023</strain>
    </source>
</reference>
<accession>A0ACC2N1V1</accession>
<evidence type="ECO:0000313" key="1">
    <source>
        <dbReference type="EMBL" id="KAJ8664831.1"/>
    </source>
</evidence>
<evidence type="ECO:0000313" key="2">
    <source>
        <dbReference type="Proteomes" id="UP001239111"/>
    </source>
</evidence>
<sequence>MENLLSKFQNFAVVCAGYHISPNFFDGMFQVSPKYINESTNLIHHDENNYKIQNVEDDDPILVSRKEWGALNPKRAPGNLTISPPKWVVFSHTATPPCFIEKDCLVQVKLIQKLCVESKGWGNVGFNFLVGGDGNVYEGLGWGVEGARTKPFNPKSLGIALIGDFQNMRPTDAQLDATKKFLEYAVEQNQLDPNYKIIVQRQVIVTNSPGRMAYQIIRTWDRWTPL</sequence>
<comment type="caution">
    <text evidence="1">The sequence shown here is derived from an EMBL/GenBank/DDBJ whole genome shotgun (WGS) entry which is preliminary data.</text>
</comment>
<name>A0ACC2N1V1_9HYME</name>
<gene>
    <name evidence="1" type="ORF">QAD02_006493</name>
</gene>
<keyword evidence="2" id="KW-1185">Reference proteome</keyword>
<dbReference type="Proteomes" id="UP001239111">
    <property type="component" value="Chromosome 4"/>
</dbReference>
<protein>
    <submittedName>
        <fullName evidence="1">Uncharacterized protein</fullName>
    </submittedName>
</protein>
<proteinExistence type="predicted"/>
<organism evidence="1 2">
    <name type="scientific">Eretmocerus hayati</name>
    <dbReference type="NCBI Taxonomy" id="131215"/>
    <lineage>
        <taxon>Eukaryota</taxon>
        <taxon>Metazoa</taxon>
        <taxon>Ecdysozoa</taxon>
        <taxon>Arthropoda</taxon>
        <taxon>Hexapoda</taxon>
        <taxon>Insecta</taxon>
        <taxon>Pterygota</taxon>
        <taxon>Neoptera</taxon>
        <taxon>Endopterygota</taxon>
        <taxon>Hymenoptera</taxon>
        <taxon>Apocrita</taxon>
        <taxon>Proctotrupomorpha</taxon>
        <taxon>Chalcidoidea</taxon>
        <taxon>Aphelinidae</taxon>
        <taxon>Aphelininae</taxon>
        <taxon>Eretmocerus</taxon>
    </lineage>
</organism>